<dbReference type="AlphaFoldDB" id="A0A8H3PGQ6"/>
<dbReference type="EMBL" id="CAJPDT010000125">
    <property type="protein sequence ID" value="CAF9939950.1"/>
    <property type="molecule type" value="Genomic_DNA"/>
</dbReference>
<keyword evidence="2" id="KW-1185">Reference proteome</keyword>
<sequence>MPTAADKISQELWDMIANHLPALSSRYAATVFGFRLRPQQEQHAEIWNAIFRDLKWMSTAGSTGCEPVLIGKDLDRHRWGDSSQLENSYLVLLAKPFESPSERKLFLQSLRDHPAQEDSREIELTSGVTLNVAHLYDSHGRLPARITKLLDQHKRVRTAVLFWQGSSIDFVNLETMVGARGLGSVLKAFVGYRLTLEHFDGAREQYRFEPRTLNAGI</sequence>
<dbReference type="Proteomes" id="UP000664534">
    <property type="component" value="Unassembled WGS sequence"/>
</dbReference>
<protein>
    <submittedName>
        <fullName evidence="1">Uncharacterized protein</fullName>
    </submittedName>
</protein>
<gene>
    <name evidence="1" type="ORF">IMSHALPRED_001692</name>
</gene>
<reference evidence="1" key="1">
    <citation type="submission" date="2021-03" db="EMBL/GenBank/DDBJ databases">
        <authorList>
            <person name="Tagirdzhanova G."/>
        </authorList>
    </citation>
    <scope>NUCLEOTIDE SEQUENCE</scope>
</reference>
<evidence type="ECO:0000313" key="1">
    <source>
        <dbReference type="EMBL" id="CAF9939950.1"/>
    </source>
</evidence>
<proteinExistence type="predicted"/>
<name>A0A8H3PGQ6_9LECA</name>
<accession>A0A8H3PGQ6</accession>
<organism evidence="1 2">
    <name type="scientific">Imshaugia aleurites</name>
    <dbReference type="NCBI Taxonomy" id="172621"/>
    <lineage>
        <taxon>Eukaryota</taxon>
        <taxon>Fungi</taxon>
        <taxon>Dikarya</taxon>
        <taxon>Ascomycota</taxon>
        <taxon>Pezizomycotina</taxon>
        <taxon>Lecanoromycetes</taxon>
        <taxon>OSLEUM clade</taxon>
        <taxon>Lecanoromycetidae</taxon>
        <taxon>Lecanorales</taxon>
        <taxon>Lecanorineae</taxon>
        <taxon>Parmeliaceae</taxon>
        <taxon>Imshaugia</taxon>
    </lineage>
</organism>
<comment type="caution">
    <text evidence="1">The sequence shown here is derived from an EMBL/GenBank/DDBJ whole genome shotgun (WGS) entry which is preliminary data.</text>
</comment>
<evidence type="ECO:0000313" key="2">
    <source>
        <dbReference type="Proteomes" id="UP000664534"/>
    </source>
</evidence>